<feature type="domain" description="TRAP C4-dicarboxylate transport system permease DctM subunit" evidence="8">
    <location>
        <begin position="6"/>
        <end position="414"/>
    </location>
</feature>
<gene>
    <name evidence="9" type="ORF">DFE_2436</name>
</gene>
<evidence type="ECO:0000256" key="5">
    <source>
        <dbReference type="ARBA" id="ARBA00022989"/>
    </source>
</evidence>
<feature type="transmembrane region" description="Helical" evidence="7">
    <location>
        <begin position="267"/>
        <end position="292"/>
    </location>
</feature>
<evidence type="ECO:0000259" key="8">
    <source>
        <dbReference type="Pfam" id="PF06808"/>
    </source>
</evidence>
<dbReference type="EMBL" id="AP017378">
    <property type="protein sequence ID" value="BBD09162.1"/>
    <property type="molecule type" value="Genomic_DNA"/>
</dbReference>
<keyword evidence="5 7" id="KW-1133">Transmembrane helix</keyword>
<feature type="transmembrane region" description="Helical" evidence="7">
    <location>
        <begin position="93"/>
        <end position="117"/>
    </location>
</feature>
<evidence type="ECO:0000256" key="7">
    <source>
        <dbReference type="SAM" id="Phobius"/>
    </source>
</evidence>
<evidence type="ECO:0000313" key="10">
    <source>
        <dbReference type="Proteomes" id="UP000269883"/>
    </source>
</evidence>
<keyword evidence="6 7" id="KW-0472">Membrane</keyword>
<accession>A0A2Z6B0Y2</accession>
<feature type="transmembrane region" description="Helical" evidence="7">
    <location>
        <begin position="312"/>
        <end position="342"/>
    </location>
</feature>
<sequence>MGTTLFLSFFIFVLVGVPIAVALGLSSLVALVMHSHVPLMVLVQKAYGGVDSFTLMAIPFFILAGNIMSSGGVSSRLVNLANCFFGRFPGGLAHVATAACTFFGAISGSAPATTAAIGSVMVGPMREKGYSRVFSAACVAASGTIGLLIPPSITMVLYGVITGASVGKLFLGGVLPGLLMCSALMSVNYVVAKRHGYGGGDKVGLGQTMKAIKDASLALLMPLIILGGIYGGVFTPTEAAVVAVVYGLIIGRYVYKQLDNKRLYEVVLSTAKSAAVIMFLVATAHCFSYLMASEQIPQALTNSMLSVSTNPSILLFMICASLLVVGTFLDNAVAVVLMAPIFHPVIMSAGIDPVYFGVLLVLTLSIGQVTPPVGLCLFVACDLGKVSIEKLSMGVLPYLLILVLVMVVLILCPDIVLFIPNHMMQ</sequence>
<dbReference type="RefSeq" id="WP_126379898.1">
    <property type="nucleotide sequence ID" value="NZ_AP017378.1"/>
</dbReference>
<evidence type="ECO:0000256" key="1">
    <source>
        <dbReference type="ARBA" id="ARBA00004429"/>
    </source>
</evidence>
<dbReference type="InterPro" id="IPR004681">
    <property type="entry name" value="TRAP_DctM"/>
</dbReference>
<dbReference type="KEGG" id="dfl:DFE_2436"/>
<comment type="subcellular location">
    <subcellularLocation>
        <location evidence="1">Cell inner membrane</location>
        <topology evidence="1">Multi-pass membrane protein</topology>
    </subcellularLocation>
</comment>
<keyword evidence="4 7" id="KW-0812">Transmembrane</keyword>
<dbReference type="PIRSF" id="PIRSF006066">
    <property type="entry name" value="HI0050"/>
    <property type="match status" value="1"/>
</dbReference>
<dbReference type="PANTHER" id="PTHR33362">
    <property type="entry name" value="SIALIC ACID TRAP TRANSPORTER PERMEASE PROTEIN SIAT-RELATED"/>
    <property type="match status" value="1"/>
</dbReference>
<name>A0A2Z6B0Y2_9BACT</name>
<keyword evidence="3" id="KW-0997">Cell inner membrane</keyword>
<dbReference type="PANTHER" id="PTHR33362:SF3">
    <property type="entry name" value="SIALIC ACID TRAP TRANSPORTER PERMEASE PROTEIN SIAT"/>
    <property type="match status" value="1"/>
</dbReference>
<evidence type="ECO:0000256" key="4">
    <source>
        <dbReference type="ARBA" id="ARBA00022692"/>
    </source>
</evidence>
<evidence type="ECO:0000256" key="6">
    <source>
        <dbReference type="ARBA" id="ARBA00023136"/>
    </source>
</evidence>
<evidence type="ECO:0000313" key="9">
    <source>
        <dbReference type="EMBL" id="BBD09162.1"/>
    </source>
</evidence>
<feature type="transmembrane region" description="Helical" evidence="7">
    <location>
        <begin position="169"/>
        <end position="191"/>
    </location>
</feature>
<dbReference type="AlphaFoldDB" id="A0A2Z6B0Y2"/>
<feature type="transmembrane region" description="Helical" evidence="7">
    <location>
        <begin position="239"/>
        <end position="255"/>
    </location>
</feature>
<reference evidence="9 10" key="1">
    <citation type="journal article" date="2018" name="Sci. Adv.">
        <title>Multi-heme cytochromes provide a pathway for survival in energy-limited environments.</title>
        <authorList>
            <person name="Deng X."/>
            <person name="Dohmae N."/>
            <person name="Nealson K.H."/>
            <person name="Hashimoto K."/>
            <person name="Okamoto A."/>
        </authorList>
    </citation>
    <scope>NUCLEOTIDE SEQUENCE [LARGE SCALE GENOMIC DNA]</scope>
    <source>
        <strain evidence="9 10">IS5</strain>
    </source>
</reference>
<keyword evidence="2" id="KW-1003">Cell membrane</keyword>
<dbReference type="Proteomes" id="UP000269883">
    <property type="component" value="Chromosome"/>
</dbReference>
<evidence type="ECO:0000256" key="3">
    <source>
        <dbReference type="ARBA" id="ARBA00022519"/>
    </source>
</evidence>
<dbReference type="GO" id="GO:0005886">
    <property type="term" value="C:plasma membrane"/>
    <property type="evidence" value="ECO:0007669"/>
    <property type="project" value="UniProtKB-SubCell"/>
</dbReference>
<feature type="transmembrane region" description="Helical" evidence="7">
    <location>
        <begin position="53"/>
        <end position="73"/>
    </location>
</feature>
<dbReference type="GO" id="GO:0022857">
    <property type="term" value="F:transmembrane transporter activity"/>
    <property type="evidence" value="ECO:0007669"/>
    <property type="project" value="TreeGrafter"/>
</dbReference>
<dbReference type="Pfam" id="PF06808">
    <property type="entry name" value="DctM"/>
    <property type="match status" value="1"/>
</dbReference>
<feature type="transmembrane region" description="Helical" evidence="7">
    <location>
        <begin position="395"/>
        <end position="419"/>
    </location>
</feature>
<dbReference type="NCBIfam" id="TIGR00786">
    <property type="entry name" value="dctM"/>
    <property type="match status" value="1"/>
</dbReference>
<dbReference type="InterPro" id="IPR010656">
    <property type="entry name" value="DctM"/>
</dbReference>
<dbReference type="OrthoDB" id="5404879at2"/>
<organism evidence="9 10">
    <name type="scientific">Desulfovibrio ferrophilus</name>
    <dbReference type="NCBI Taxonomy" id="241368"/>
    <lineage>
        <taxon>Bacteria</taxon>
        <taxon>Pseudomonadati</taxon>
        <taxon>Thermodesulfobacteriota</taxon>
        <taxon>Desulfovibrionia</taxon>
        <taxon>Desulfovibrionales</taxon>
        <taxon>Desulfovibrionaceae</taxon>
        <taxon>Desulfovibrio</taxon>
    </lineage>
</organism>
<evidence type="ECO:0000256" key="2">
    <source>
        <dbReference type="ARBA" id="ARBA00022475"/>
    </source>
</evidence>
<feature type="transmembrane region" description="Helical" evidence="7">
    <location>
        <begin position="212"/>
        <end position="233"/>
    </location>
</feature>
<feature type="transmembrane region" description="Helical" evidence="7">
    <location>
        <begin position="6"/>
        <end position="32"/>
    </location>
</feature>
<feature type="transmembrane region" description="Helical" evidence="7">
    <location>
        <begin position="129"/>
        <end position="149"/>
    </location>
</feature>
<protein>
    <submittedName>
        <fullName evidence="9">TRAP transporter, DctM subunit</fullName>
    </submittedName>
</protein>
<keyword evidence="10" id="KW-1185">Reference proteome</keyword>
<proteinExistence type="predicted"/>
<feature type="transmembrane region" description="Helical" evidence="7">
    <location>
        <begin position="354"/>
        <end position="380"/>
    </location>
</feature>